<feature type="compositionally biased region" description="Pro residues" evidence="1">
    <location>
        <begin position="19"/>
        <end position="28"/>
    </location>
</feature>
<evidence type="ECO:0000313" key="3">
    <source>
        <dbReference type="EMBL" id="NXJ73053.1"/>
    </source>
</evidence>
<evidence type="ECO:0000256" key="1">
    <source>
        <dbReference type="SAM" id="MobiDB-lite"/>
    </source>
</evidence>
<dbReference type="GO" id="GO:0005840">
    <property type="term" value="C:ribosome"/>
    <property type="evidence" value="ECO:0007669"/>
    <property type="project" value="InterPro"/>
</dbReference>
<sequence>VPQTPPRLEGGVGGGFSPPETPTPPSPPWQTLQFLRSCRLEVGMKNNVKWELSSEIVARHFLRNLRVFVPPHALKLPQEPITRWGEYWCEVTVS</sequence>
<dbReference type="Proteomes" id="UP000545435">
    <property type="component" value="Unassembled WGS sequence"/>
</dbReference>
<dbReference type="EMBL" id="VXAI01002235">
    <property type="protein sequence ID" value="NXJ73053.1"/>
    <property type="molecule type" value="Genomic_DNA"/>
</dbReference>
<evidence type="ECO:0000313" key="4">
    <source>
        <dbReference type="Proteomes" id="UP000545435"/>
    </source>
</evidence>
<dbReference type="InterPro" id="IPR054302">
    <property type="entry name" value="Ribosomal_bL9m_C"/>
</dbReference>
<dbReference type="Pfam" id="PF22078">
    <property type="entry name" value="Ribosomal_bL9m_C"/>
    <property type="match status" value="1"/>
</dbReference>
<dbReference type="GO" id="GO:0003735">
    <property type="term" value="F:structural constituent of ribosome"/>
    <property type="evidence" value="ECO:0007669"/>
    <property type="project" value="InterPro"/>
</dbReference>
<name>A0A7L0DQV8_9CHAR</name>
<proteinExistence type="predicted"/>
<feature type="region of interest" description="Disordered" evidence="1">
    <location>
        <begin position="1"/>
        <end position="28"/>
    </location>
</feature>
<dbReference type="InterPro" id="IPR000244">
    <property type="entry name" value="Ribosomal_bL9"/>
</dbReference>
<feature type="non-terminal residue" evidence="3">
    <location>
        <position position="1"/>
    </location>
</feature>
<dbReference type="GO" id="GO:0006412">
    <property type="term" value="P:translation"/>
    <property type="evidence" value="ECO:0007669"/>
    <property type="project" value="InterPro"/>
</dbReference>
<keyword evidence="4" id="KW-1185">Reference proteome</keyword>
<organism evidence="3 4">
    <name type="scientific">Rostratula benghalensis</name>
    <name type="common">greater painted-snipe</name>
    <dbReference type="NCBI Taxonomy" id="118793"/>
    <lineage>
        <taxon>Eukaryota</taxon>
        <taxon>Metazoa</taxon>
        <taxon>Chordata</taxon>
        <taxon>Craniata</taxon>
        <taxon>Vertebrata</taxon>
        <taxon>Euteleostomi</taxon>
        <taxon>Archelosauria</taxon>
        <taxon>Archosauria</taxon>
        <taxon>Dinosauria</taxon>
        <taxon>Saurischia</taxon>
        <taxon>Theropoda</taxon>
        <taxon>Coelurosauria</taxon>
        <taxon>Aves</taxon>
        <taxon>Neognathae</taxon>
        <taxon>Neoaves</taxon>
        <taxon>Charadriiformes</taxon>
        <taxon>Rostratulidae</taxon>
        <taxon>Rostratula</taxon>
    </lineage>
</organism>
<protein>
    <submittedName>
        <fullName evidence="3">RM09 protein</fullName>
    </submittedName>
</protein>
<dbReference type="AlphaFoldDB" id="A0A7L0DQV8"/>
<reference evidence="3 4" key="1">
    <citation type="submission" date="2019-09" db="EMBL/GenBank/DDBJ databases">
        <title>Bird 10,000 Genomes (B10K) Project - Family phase.</title>
        <authorList>
            <person name="Zhang G."/>
        </authorList>
    </citation>
    <scope>NUCLEOTIDE SEQUENCE [LARGE SCALE GENOMIC DNA]</scope>
    <source>
        <strain evidence="3">B10K-DU-006-20</strain>
        <tissue evidence="3">Mixed tissue sample</tissue>
    </source>
</reference>
<feature type="domain" description="Large ribosomal subunit protein bL9m C-terminal" evidence="2">
    <location>
        <begin position="30"/>
        <end position="93"/>
    </location>
</feature>
<feature type="non-terminal residue" evidence="3">
    <location>
        <position position="94"/>
    </location>
</feature>
<comment type="caution">
    <text evidence="3">The sequence shown here is derived from an EMBL/GenBank/DDBJ whole genome shotgun (WGS) entry which is preliminary data.</text>
</comment>
<dbReference type="PANTHER" id="PTHR21368">
    <property type="entry name" value="50S RIBOSOMAL PROTEIN L9"/>
    <property type="match status" value="1"/>
</dbReference>
<evidence type="ECO:0000259" key="2">
    <source>
        <dbReference type="Pfam" id="PF22078"/>
    </source>
</evidence>
<accession>A0A7L0DQV8</accession>
<gene>
    <name evidence="3" type="primary">Mrpl9</name>
    <name evidence="3" type="ORF">ROSBEN_R08762</name>
</gene>